<evidence type="ECO:0000313" key="13">
    <source>
        <dbReference type="RefSeq" id="XP_013401887.1"/>
    </source>
</evidence>
<dbReference type="RefSeq" id="XP_013401890.1">
    <property type="nucleotide sequence ID" value="XM_013546436.1"/>
</dbReference>
<dbReference type="InterPro" id="IPR029044">
    <property type="entry name" value="Nucleotide-diphossugar_trans"/>
</dbReference>
<evidence type="ECO:0000313" key="22">
    <source>
        <dbReference type="RefSeq" id="XP_013401897.1"/>
    </source>
</evidence>
<evidence type="ECO:0000256" key="9">
    <source>
        <dbReference type="RuleBase" id="RU364016"/>
    </source>
</evidence>
<keyword evidence="8" id="KW-0472">Membrane</keyword>
<dbReference type="OrthoDB" id="431432at2759"/>
<dbReference type="EC" id="2.4.1.-" evidence="9"/>
<keyword evidence="10" id="KW-0175">Coiled coil</keyword>
<evidence type="ECO:0000256" key="10">
    <source>
        <dbReference type="SAM" id="Coils"/>
    </source>
</evidence>
<dbReference type="RefSeq" id="XP_013401892.1">
    <property type="nucleotide sequence ID" value="XM_013546438.1"/>
</dbReference>
<dbReference type="InterPro" id="IPR051227">
    <property type="entry name" value="CS_glycosyltransferase"/>
</dbReference>
<evidence type="ECO:0000313" key="17">
    <source>
        <dbReference type="RefSeq" id="XP_013401891.1"/>
    </source>
</evidence>
<protein>
    <recommendedName>
        <fullName evidence="9">Hexosyltransferase</fullName>
        <ecNumber evidence="9">2.4.1.-</ecNumber>
    </recommendedName>
</protein>
<organism evidence="12 19">
    <name type="scientific">Lingula anatina</name>
    <name type="common">Brachiopod</name>
    <name type="synonym">Lingula unguis</name>
    <dbReference type="NCBI Taxonomy" id="7574"/>
    <lineage>
        <taxon>Eukaryota</taxon>
        <taxon>Metazoa</taxon>
        <taxon>Spiralia</taxon>
        <taxon>Lophotrochozoa</taxon>
        <taxon>Brachiopoda</taxon>
        <taxon>Linguliformea</taxon>
        <taxon>Lingulata</taxon>
        <taxon>Lingulida</taxon>
        <taxon>Linguloidea</taxon>
        <taxon>Lingulidae</taxon>
        <taxon>Lingula</taxon>
    </lineage>
</organism>
<comment type="subcellular location">
    <subcellularLocation>
        <location evidence="1 9">Golgi apparatus</location>
        <location evidence="1 9">Golgi stack membrane</location>
        <topology evidence="1 9">Single-pass type II membrane protein</topology>
    </subcellularLocation>
</comment>
<keyword evidence="3 9" id="KW-0808">Transferase</keyword>
<dbReference type="PANTHER" id="PTHR12369">
    <property type="entry name" value="CHONDROITIN SYNTHASE"/>
    <property type="match status" value="1"/>
</dbReference>
<keyword evidence="4" id="KW-0812">Transmembrane</keyword>
<dbReference type="RefSeq" id="XP_013401887.1">
    <property type="nucleotide sequence ID" value="XM_013546433.1"/>
</dbReference>
<evidence type="ECO:0000313" key="23">
    <source>
        <dbReference type="RefSeq" id="XP_013401898.1"/>
    </source>
</evidence>
<evidence type="ECO:0000313" key="20">
    <source>
        <dbReference type="RefSeq" id="XP_013401895.1"/>
    </source>
</evidence>
<evidence type="ECO:0000313" key="16">
    <source>
        <dbReference type="RefSeq" id="XP_013401890.1"/>
    </source>
</evidence>
<evidence type="ECO:0000256" key="1">
    <source>
        <dbReference type="ARBA" id="ARBA00004447"/>
    </source>
</evidence>
<dbReference type="RefSeq" id="XP_013401894.1">
    <property type="nucleotide sequence ID" value="XM_013546440.1"/>
</dbReference>
<keyword evidence="7 9" id="KW-0333">Golgi apparatus</keyword>
<accession>A0A1S3IWG6</accession>
<comment type="similarity">
    <text evidence="2 9">Belongs to the chondroitin N-acetylgalactosaminyltransferase family.</text>
</comment>
<evidence type="ECO:0000313" key="21">
    <source>
        <dbReference type="RefSeq" id="XP_013401896.1"/>
    </source>
</evidence>
<dbReference type="Pfam" id="PF05679">
    <property type="entry name" value="CHGN"/>
    <property type="match status" value="1"/>
</dbReference>
<sequence length="527" mass="61215">MRITMPRILLLLFLLSMATMMFVARCGINMDKVLLHQNAGVEPSFHDKEHYEALLSQQRLEYERRINSLENQLADLTRTLQQVQSKSRENDRQEVEDEMEAIPIKSSAIDYHKFNAMQLETSELLHGVPYKTEYEMESFNMFTLNRIYLINPGLGRRVVEKPIGYKKKDLFEVLGHAVDSMNARRRAKKDLYSTDHFLQGIYRVDPSVGAHYELYFRDLDNMTSDTSYSKVSIMRPFGPLMTAVTEKIDTAKEMINLILPLSGRIETFRTFLDRFIKLCILIDQRVYLTVVYFGFEGLNDVKSLLNFVTRKYNFSNIKLINLNEKFSRGKGLEVGAKSLTSSDALMFFCDVDVVFSADFLERCRMNTEKGRRVYYPIVFSLYNPKVVYSLHDAPIPKQKDQLIISRDAGFWRDFGYGMTCQYHSDFLKLGGIDEDIKGWGGEDVLLFRKYVKSNYMVVRATDPGIFHLWHEKHCDPNLTSEQYRSCIRSKALNEASHAQLGMLAFKDEVDLHRSYKKKEQAKLNGQL</sequence>
<evidence type="ECO:0000256" key="8">
    <source>
        <dbReference type="ARBA" id="ARBA00023136"/>
    </source>
</evidence>
<evidence type="ECO:0000313" key="18">
    <source>
        <dbReference type="RefSeq" id="XP_013401892.1"/>
    </source>
</evidence>
<reference evidence="13 14" key="1">
    <citation type="submission" date="2025-04" db="UniProtKB">
        <authorList>
            <consortium name="RefSeq"/>
        </authorList>
    </citation>
    <scope>IDENTIFICATION</scope>
    <source>
        <tissue evidence="13 14">Gonads</tissue>
    </source>
</reference>
<dbReference type="SUPFAM" id="SSF53448">
    <property type="entry name" value="Nucleotide-diphospho-sugar transferases"/>
    <property type="match status" value="1"/>
</dbReference>
<evidence type="ECO:0000313" key="12">
    <source>
        <dbReference type="Proteomes" id="UP000085678"/>
    </source>
</evidence>
<evidence type="ECO:0000256" key="6">
    <source>
        <dbReference type="ARBA" id="ARBA00022989"/>
    </source>
</evidence>
<dbReference type="RefSeq" id="XP_013401897.1">
    <property type="nucleotide sequence ID" value="XM_013546443.1"/>
</dbReference>
<feature type="coiled-coil region" evidence="10">
    <location>
        <begin position="52"/>
        <end position="86"/>
    </location>
</feature>
<proteinExistence type="inferred from homology"/>
<dbReference type="KEGG" id="lak:106167613"/>
<gene>
    <name evidence="13 14 15 16 17 18 19 20 21 22 23" type="primary">LOC106167613</name>
</gene>
<dbReference type="RefSeq" id="XP_013401891.1">
    <property type="nucleotide sequence ID" value="XM_013546437.1"/>
</dbReference>
<dbReference type="Proteomes" id="UP000085678">
    <property type="component" value="Unplaced"/>
</dbReference>
<evidence type="ECO:0000313" key="19">
    <source>
        <dbReference type="RefSeq" id="XP_013401894.1"/>
    </source>
</evidence>
<evidence type="ECO:0000256" key="2">
    <source>
        <dbReference type="ARBA" id="ARBA00009239"/>
    </source>
</evidence>
<keyword evidence="6" id="KW-1133">Transmembrane helix</keyword>
<evidence type="ECO:0000256" key="3">
    <source>
        <dbReference type="ARBA" id="ARBA00022679"/>
    </source>
</evidence>
<dbReference type="STRING" id="7574.A0A1S3IWG6"/>
<dbReference type="RefSeq" id="XP_013401888.1">
    <property type="nucleotide sequence ID" value="XM_013546434.1"/>
</dbReference>
<feature type="signal peptide" evidence="11">
    <location>
        <begin position="1"/>
        <end position="20"/>
    </location>
</feature>
<evidence type="ECO:0000256" key="5">
    <source>
        <dbReference type="ARBA" id="ARBA00022968"/>
    </source>
</evidence>
<keyword evidence="11" id="KW-0732">Signal</keyword>
<dbReference type="RefSeq" id="XP_013401889.1">
    <property type="nucleotide sequence ID" value="XM_013546435.1"/>
</dbReference>
<dbReference type="GO" id="GO:0032580">
    <property type="term" value="C:Golgi cisterna membrane"/>
    <property type="evidence" value="ECO:0007669"/>
    <property type="project" value="UniProtKB-SubCell"/>
</dbReference>
<evidence type="ECO:0000256" key="4">
    <source>
        <dbReference type="ARBA" id="ARBA00022692"/>
    </source>
</evidence>
<dbReference type="PANTHER" id="PTHR12369:SF45">
    <property type="entry name" value="HEXOSYLTRANSFERASE"/>
    <property type="match status" value="1"/>
</dbReference>
<dbReference type="Gene3D" id="3.90.550.10">
    <property type="entry name" value="Spore Coat Polysaccharide Biosynthesis Protein SpsA, Chain A"/>
    <property type="match status" value="1"/>
</dbReference>
<keyword evidence="5 9" id="KW-0735">Signal-anchor</keyword>
<dbReference type="AlphaFoldDB" id="A0A1S3IWG6"/>
<name>A0A1S3IWG6_LINAN</name>
<evidence type="ECO:0000313" key="15">
    <source>
        <dbReference type="RefSeq" id="XP_013401889.1"/>
    </source>
</evidence>
<dbReference type="RefSeq" id="XP_013401898.1">
    <property type="nucleotide sequence ID" value="XM_013546444.1"/>
</dbReference>
<dbReference type="InterPro" id="IPR008428">
    <property type="entry name" value="Chond_GalNAc"/>
</dbReference>
<dbReference type="GeneID" id="106167613"/>
<evidence type="ECO:0000313" key="14">
    <source>
        <dbReference type="RefSeq" id="XP_013401888.1"/>
    </source>
</evidence>
<dbReference type="GO" id="GO:0047238">
    <property type="term" value="F:glucuronosyl-N-acetylgalactosaminyl-proteoglycan 4-beta-N-acetylgalactosaminyltransferase activity"/>
    <property type="evidence" value="ECO:0007669"/>
    <property type="project" value="TreeGrafter"/>
</dbReference>
<feature type="chain" id="PRO_5014545865" description="Hexosyltransferase" evidence="11">
    <location>
        <begin position="21"/>
        <end position="527"/>
    </location>
</feature>
<evidence type="ECO:0000256" key="11">
    <source>
        <dbReference type="SAM" id="SignalP"/>
    </source>
</evidence>
<evidence type="ECO:0000256" key="7">
    <source>
        <dbReference type="ARBA" id="ARBA00023034"/>
    </source>
</evidence>
<keyword evidence="12" id="KW-1185">Reference proteome</keyword>
<dbReference type="RefSeq" id="XP_013401895.1">
    <property type="nucleotide sequence ID" value="XM_013546441.1"/>
</dbReference>
<dbReference type="RefSeq" id="XP_013401896.1">
    <property type="nucleotide sequence ID" value="XM_013546442.1"/>
</dbReference>